<comment type="caution">
    <text evidence="8">The sequence shown here is derived from an EMBL/GenBank/DDBJ whole genome shotgun (WGS) entry which is preliminary data.</text>
</comment>
<dbReference type="Proteomes" id="UP000007360">
    <property type="component" value="Unassembled WGS sequence"/>
</dbReference>
<dbReference type="InterPro" id="IPR036565">
    <property type="entry name" value="Mur-like_cat_sf"/>
</dbReference>
<proteinExistence type="predicted"/>
<dbReference type="Pfam" id="PF08245">
    <property type="entry name" value="Mur_ligase_M"/>
    <property type="match status" value="1"/>
</dbReference>
<keyword evidence="5" id="KW-0547">Nucleotide-binding</keyword>
<accession>K2RDT0</accession>
<dbReference type="EMBL" id="AMPO01000002">
    <property type="protein sequence ID" value="EKF86504.1"/>
    <property type="molecule type" value="Genomic_DNA"/>
</dbReference>
<feature type="domain" description="Mur ligase central" evidence="7">
    <location>
        <begin position="115"/>
        <end position="292"/>
    </location>
</feature>
<dbReference type="GO" id="GO:0008764">
    <property type="term" value="F:UDP-N-acetylmuramoylalanine-D-glutamate ligase activity"/>
    <property type="evidence" value="ECO:0007669"/>
    <property type="project" value="InterPro"/>
</dbReference>
<dbReference type="PANTHER" id="PTHR43692:SF1">
    <property type="entry name" value="UDP-N-ACETYLMURAMOYLALANINE--D-GLUTAMATE LIGASE"/>
    <property type="match status" value="1"/>
</dbReference>
<sequence length="467" mass="51353">MKCVVIGAGNAGRPAARILNYAGHQVQITDEKEMEDFPESVQKTLHKMAEEGVNLHLGLDDPTNIEDVDAVYISPNIPKDSPIRHYLIDNELKLIINQDIAKIMDTAINVDVIGVTGTLGKTSTTHIISEIFENAGYNVWTCSSLSGNLLSEVIVDGIINGDHLKSDIAVLELPHGTIRLLSELKLKVGLITNIYSDHLSEFEGSLEKYINRKLMIVPSSEMIVASSQCRDKLKELTVLYYCSQNSDCDVSGYLKDGNIGIKYKLKGREGEFETEFNLKGYYFENSLAAATVALAYGLKEESIKQGLMKFKGIPGHLEYIGNYSGRDVHFDAAFVPEGIISTLKQFSQADDSDLIILIDNPDSTNPRDKFEIGKVLGEYAQVIIASGYNETTGILDMKSAHEVLEGAKDSDALKIATEDMITAGEYSIKHSKPGDIILHIGPGAITNYEDLKSKMMKGIEEGCKKYS</sequence>
<evidence type="ECO:0000256" key="6">
    <source>
        <dbReference type="ARBA" id="ARBA00022840"/>
    </source>
</evidence>
<comment type="subcellular location">
    <subcellularLocation>
        <location evidence="1">Cytoplasm</location>
    </subcellularLocation>
</comment>
<dbReference type="Gene3D" id="3.40.1190.10">
    <property type="entry name" value="Mur-like, catalytic domain"/>
    <property type="match status" value="1"/>
</dbReference>
<dbReference type="OrthoDB" id="75177at2157"/>
<keyword evidence="9" id="KW-1185">Reference proteome</keyword>
<dbReference type="Gene3D" id="3.90.190.20">
    <property type="entry name" value="Mur ligase, C-terminal domain"/>
    <property type="match status" value="1"/>
</dbReference>
<keyword evidence="3" id="KW-0963">Cytoplasm</keyword>
<dbReference type="AlphaFoldDB" id="K2RDT0"/>
<evidence type="ECO:0000256" key="4">
    <source>
        <dbReference type="ARBA" id="ARBA00022598"/>
    </source>
</evidence>
<dbReference type="RefSeq" id="WP_004029890.1">
    <property type="nucleotide sequence ID" value="NZ_AMPO01000002.1"/>
</dbReference>
<evidence type="ECO:0000259" key="7">
    <source>
        <dbReference type="Pfam" id="PF08245"/>
    </source>
</evidence>
<keyword evidence="4 8" id="KW-0436">Ligase</keyword>
<dbReference type="GO" id="GO:0005737">
    <property type="term" value="C:cytoplasm"/>
    <property type="evidence" value="ECO:0007669"/>
    <property type="project" value="UniProtKB-SubCell"/>
</dbReference>
<organism evidence="8 9">
    <name type="scientific">Methanobacterium formicicum (strain DSM 3637 / PP1)</name>
    <dbReference type="NCBI Taxonomy" id="1204725"/>
    <lineage>
        <taxon>Archaea</taxon>
        <taxon>Methanobacteriati</taxon>
        <taxon>Methanobacteriota</taxon>
        <taxon>Methanomada group</taxon>
        <taxon>Methanobacteria</taxon>
        <taxon>Methanobacteriales</taxon>
        <taxon>Methanobacteriaceae</taxon>
        <taxon>Methanobacterium</taxon>
    </lineage>
</organism>
<dbReference type="InterPro" id="IPR013221">
    <property type="entry name" value="Mur_ligase_cen"/>
</dbReference>
<evidence type="ECO:0000313" key="8">
    <source>
        <dbReference type="EMBL" id="EKF86504.1"/>
    </source>
</evidence>
<reference evidence="8 9" key="1">
    <citation type="journal article" date="2012" name="J. Bacteriol.">
        <title>Draft genome sequence of Methanobacterium formicicum DSM 3637, an archaebacterium isolated from the methane producer amoeba Pelomyxa palustris.</title>
        <authorList>
            <person name="Gutierrez G."/>
        </authorList>
    </citation>
    <scope>NUCLEOTIDE SEQUENCE [LARGE SCALE GENOMIC DNA]</scope>
    <source>
        <strain evidence="9">DSM 3637 / PP1</strain>
    </source>
</reference>
<dbReference type="GO" id="GO:0005524">
    <property type="term" value="F:ATP binding"/>
    <property type="evidence" value="ECO:0007669"/>
    <property type="project" value="UniProtKB-KW"/>
</dbReference>
<comment type="pathway">
    <text evidence="2">Cell wall biogenesis; peptidoglycan biosynthesis.</text>
</comment>
<keyword evidence="6" id="KW-0067">ATP-binding</keyword>
<dbReference type="InterPro" id="IPR036615">
    <property type="entry name" value="Mur_ligase_C_dom_sf"/>
</dbReference>
<evidence type="ECO:0000256" key="1">
    <source>
        <dbReference type="ARBA" id="ARBA00004496"/>
    </source>
</evidence>
<dbReference type="GO" id="GO:0008360">
    <property type="term" value="P:regulation of cell shape"/>
    <property type="evidence" value="ECO:0007669"/>
    <property type="project" value="InterPro"/>
</dbReference>
<dbReference type="PANTHER" id="PTHR43692">
    <property type="entry name" value="UDP-N-ACETYLMURAMOYLALANINE--D-GLUTAMATE LIGASE"/>
    <property type="match status" value="1"/>
</dbReference>
<evidence type="ECO:0000256" key="2">
    <source>
        <dbReference type="ARBA" id="ARBA00004752"/>
    </source>
</evidence>
<dbReference type="Gene3D" id="3.40.50.720">
    <property type="entry name" value="NAD(P)-binding Rossmann-like Domain"/>
    <property type="match status" value="1"/>
</dbReference>
<evidence type="ECO:0000256" key="5">
    <source>
        <dbReference type="ARBA" id="ARBA00022741"/>
    </source>
</evidence>
<dbReference type="PATRIC" id="fig|1204725.3.peg.691"/>
<evidence type="ECO:0000256" key="3">
    <source>
        <dbReference type="ARBA" id="ARBA00022490"/>
    </source>
</evidence>
<protein>
    <submittedName>
        <fullName evidence="8">UDP-N-acetylmuramoyl-L-alanine--D-glutamate ligase</fullName>
    </submittedName>
</protein>
<evidence type="ECO:0000313" key="9">
    <source>
        <dbReference type="Proteomes" id="UP000007360"/>
    </source>
</evidence>
<dbReference type="SUPFAM" id="SSF53244">
    <property type="entry name" value="MurD-like peptide ligases, peptide-binding domain"/>
    <property type="match status" value="1"/>
</dbReference>
<name>K2RDT0_METFP</name>
<dbReference type="SUPFAM" id="SSF51984">
    <property type="entry name" value="MurCD N-terminal domain"/>
    <property type="match status" value="1"/>
</dbReference>
<dbReference type="SUPFAM" id="SSF53623">
    <property type="entry name" value="MurD-like peptide ligases, catalytic domain"/>
    <property type="match status" value="1"/>
</dbReference>
<gene>
    <name evidence="8" type="ORF">A994_03438</name>
</gene>
<dbReference type="GO" id="GO:0051301">
    <property type="term" value="P:cell division"/>
    <property type="evidence" value="ECO:0007669"/>
    <property type="project" value="InterPro"/>
</dbReference>
<dbReference type="InterPro" id="IPR005762">
    <property type="entry name" value="MurD"/>
</dbReference>